<keyword evidence="1" id="KW-0732">Signal</keyword>
<accession>A0A2J6S8K5</accession>
<reference evidence="2 3" key="1">
    <citation type="submission" date="2016-04" db="EMBL/GenBank/DDBJ databases">
        <title>A degradative enzymes factory behind the ericoid mycorrhizal symbiosis.</title>
        <authorList>
            <consortium name="DOE Joint Genome Institute"/>
            <person name="Martino E."/>
            <person name="Morin E."/>
            <person name="Grelet G."/>
            <person name="Kuo A."/>
            <person name="Kohler A."/>
            <person name="Daghino S."/>
            <person name="Barry K."/>
            <person name="Choi C."/>
            <person name="Cichocki N."/>
            <person name="Clum A."/>
            <person name="Copeland A."/>
            <person name="Hainaut M."/>
            <person name="Haridas S."/>
            <person name="Labutti K."/>
            <person name="Lindquist E."/>
            <person name="Lipzen A."/>
            <person name="Khouja H.-R."/>
            <person name="Murat C."/>
            <person name="Ohm R."/>
            <person name="Olson A."/>
            <person name="Spatafora J."/>
            <person name="Veneault-Fourrey C."/>
            <person name="Henrissat B."/>
            <person name="Grigoriev I."/>
            <person name="Martin F."/>
            <person name="Perotto S."/>
        </authorList>
    </citation>
    <scope>NUCLEOTIDE SEQUENCE [LARGE SCALE GENOMIC DNA]</scope>
    <source>
        <strain evidence="2 3">F</strain>
    </source>
</reference>
<evidence type="ECO:0000313" key="2">
    <source>
        <dbReference type="EMBL" id="PMD47104.1"/>
    </source>
</evidence>
<keyword evidence="3" id="KW-1185">Reference proteome</keyword>
<dbReference type="STRING" id="1149755.A0A2J6S8K5"/>
<sequence length="110" mass="11671">MKFSILVLPIYIGLSKAAIGDLCTPDGGITVGTCELTSWCSDNKGYDKISNLCPNDPDDVKCCFSPLCYHGQGSCEDKATFTQCVKLGGHYLAGYCPGPTDYQCCLGPGT</sequence>
<gene>
    <name evidence="2" type="ORF">L207DRAFT_417008</name>
</gene>
<dbReference type="EMBL" id="KZ613938">
    <property type="protein sequence ID" value="PMD47104.1"/>
    <property type="molecule type" value="Genomic_DNA"/>
</dbReference>
<name>A0A2J6S8K5_HYAVF</name>
<evidence type="ECO:0000313" key="3">
    <source>
        <dbReference type="Proteomes" id="UP000235786"/>
    </source>
</evidence>
<dbReference type="OrthoDB" id="2251794at2759"/>
<feature type="signal peptide" evidence="1">
    <location>
        <begin position="1"/>
        <end position="17"/>
    </location>
</feature>
<protein>
    <submittedName>
        <fullName evidence="2">Uncharacterized protein</fullName>
    </submittedName>
</protein>
<organism evidence="2 3">
    <name type="scientific">Hyaloscypha variabilis (strain UAMH 11265 / GT02V1 / F)</name>
    <name type="common">Meliniomyces variabilis</name>
    <dbReference type="NCBI Taxonomy" id="1149755"/>
    <lineage>
        <taxon>Eukaryota</taxon>
        <taxon>Fungi</taxon>
        <taxon>Dikarya</taxon>
        <taxon>Ascomycota</taxon>
        <taxon>Pezizomycotina</taxon>
        <taxon>Leotiomycetes</taxon>
        <taxon>Helotiales</taxon>
        <taxon>Hyaloscyphaceae</taxon>
        <taxon>Hyaloscypha</taxon>
        <taxon>Hyaloscypha variabilis</taxon>
    </lineage>
</organism>
<evidence type="ECO:0000256" key="1">
    <source>
        <dbReference type="SAM" id="SignalP"/>
    </source>
</evidence>
<dbReference type="Proteomes" id="UP000235786">
    <property type="component" value="Unassembled WGS sequence"/>
</dbReference>
<proteinExistence type="predicted"/>
<feature type="chain" id="PRO_5014445929" evidence="1">
    <location>
        <begin position="18"/>
        <end position="110"/>
    </location>
</feature>
<dbReference type="AlphaFoldDB" id="A0A2J6S8K5"/>